<organism evidence="2 3">
    <name type="scientific">Shimia marina</name>
    <dbReference type="NCBI Taxonomy" id="321267"/>
    <lineage>
        <taxon>Bacteria</taxon>
        <taxon>Pseudomonadati</taxon>
        <taxon>Pseudomonadota</taxon>
        <taxon>Alphaproteobacteria</taxon>
        <taxon>Rhodobacterales</taxon>
        <taxon>Roseobacteraceae</taxon>
    </lineage>
</organism>
<protein>
    <submittedName>
        <fullName evidence="2">Antibiotic biosynthesis monooxygenase</fullName>
    </submittedName>
</protein>
<dbReference type="Proteomes" id="UP000054823">
    <property type="component" value="Unassembled WGS sequence"/>
</dbReference>
<keyword evidence="3" id="KW-1185">Reference proteome</keyword>
<dbReference type="InterPro" id="IPR011008">
    <property type="entry name" value="Dimeric_a/b-barrel"/>
</dbReference>
<evidence type="ECO:0000259" key="1">
    <source>
        <dbReference type="Pfam" id="PF03992"/>
    </source>
</evidence>
<dbReference type="AlphaFoldDB" id="A0A0P1ETJ4"/>
<dbReference type="OrthoDB" id="9797178at2"/>
<proteinExistence type="predicted"/>
<dbReference type="InterPro" id="IPR007138">
    <property type="entry name" value="ABM_dom"/>
</dbReference>
<dbReference type="STRING" id="321267.SHM7688_02839"/>
<feature type="domain" description="ABM" evidence="1">
    <location>
        <begin position="6"/>
        <end position="79"/>
    </location>
</feature>
<dbReference type="GO" id="GO:0004497">
    <property type="term" value="F:monooxygenase activity"/>
    <property type="evidence" value="ECO:0007669"/>
    <property type="project" value="UniProtKB-KW"/>
</dbReference>
<sequence length="96" mass="10456">MPAPNIRLIGHINVPSHRLDAVAAALPAHIALTRAEPGCLFFDVTPDITIAGRYNVCELFVDQSAFDAHQARAAASDWADVTARIPRHYQITEVPV</sequence>
<accession>A0A0P1ETJ4</accession>
<reference evidence="2 3" key="1">
    <citation type="submission" date="2015-09" db="EMBL/GenBank/DDBJ databases">
        <authorList>
            <consortium name="Swine Surveillance"/>
        </authorList>
    </citation>
    <scope>NUCLEOTIDE SEQUENCE [LARGE SCALE GENOMIC DNA]</scope>
    <source>
        <strain evidence="2 3">CECT 7688</strain>
    </source>
</reference>
<keyword evidence="2" id="KW-0560">Oxidoreductase</keyword>
<keyword evidence="2" id="KW-0503">Monooxygenase</keyword>
<dbReference type="Gene3D" id="3.30.70.100">
    <property type="match status" value="1"/>
</dbReference>
<dbReference type="Pfam" id="PF03992">
    <property type="entry name" value="ABM"/>
    <property type="match status" value="1"/>
</dbReference>
<dbReference type="SUPFAM" id="SSF54909">
    <property type="entry name" value="Dimeric alpha+beta barrel"/>
    <property type="match status" value="1"/>
</dbReference>
<evidence type="ECO:0000313" key="3">
    <source>
        <dbReference type="Proteomes" id="UP000054823"/>
    </source>
</evidence>
<dbReference type="EMBL" id="CYPW01000027">
    <property type="protein sequence ID" value="CUH53385.1"/>
    <property type="molecule type" value="Genomic_DNA"/>
</dbReference>
<evidence type="ECO:0000313" key="2">
    <source>
        <dbReference type="EMBL" id="CUH53385.1"/>
    </source>
</evidence>
<dbReference type="RefSeq" id="WP_058240548.1">
    <property type="nucleotide sequence ID" value="NZ_CYPW01000027.1"/>
</dbReference>
<name>A0A0P1ETJ4_9RHOB</name>
<gene>
    <name evidence="2" type="ORF">SHM7688_02839</name>
</gene>